<dbReference type="Proteomes" id="UP000298030">
    <property type="component" value="Unassembled WGS sequence"/>
</dbReference>
<feature type="region of interest" description="Disordered" evidence="1">
    <location>
        <begin position="1"/>
        <end position="33"/>
    </location>
</feature>
<evidence type="ECO:0000256" key="1">
    <source>
        <dbReference type="SAM" id="MobiDB-lite"/>
    </source>
</evidence>
<gene>
    <name evidence="2" type="ORF">FA13DRAFT_1731585</name>
</gene>
<dbReference type="AlphaFoldDB" id="A0A4Y7TDY3"/>
<feature type="compositionally biased region" description="Basic and acidic residues" evidence="1">
    <location>
        <begin position="9"/>
        <end position="31"/>
    </location>
</feature>
<comment type="caution">
    <text evidence="2">The sequence shown here is derived from an EMBL/GenBank/DDBJ whole genome shotgun (WGS) entry which is preliminary data.</text>
</comment>
<name>A0A4Y7TDY3_COPMI</name>
<sequence length="103" mass="11842">MVDNQNRFESGEEGRTNRERTAPRSTSRDPELGSIRPKLYEIGHDSCCLLTYCLIIRTRMRSTLRCAALLLLTRRYKRGRGSRLVTWVWKQAGSDVVHGDSSE</sequence>
<proteinExistence type="predicted"/>
<reference evidence="2 3" key="1">
    <citation type="journal article" date="2019" name="Nat. Ecol. Evol.">
        <title>Megaphylogeny resolves global patterns of mushroom evolution.</title>
        <authorList>
            <person name="Varga T."/>
            <person name="Krizsan K."/>
            <person name="Foldi C."/>
            <person name="Dima B."/>
            <person name="Sanchez-Garcia M."/>
            <person name="Sanchez-Ramirez S."/>
            <person name="Szollosi G.J."/>
            <person name="Szarkandi J.G."/>
            <person name="Papp V."/>
            <person name="Albert L."/>
            <person name="Andreopoulos W."/>
            <person name="Angelini C."/>
            <person name="Antonin V."/>
            <person name="Barry K.W."/>
            <person name="Bougher N.L."/>
            <person name="Buchanan P."/>
            <person name="Buyck B."/>
            <person name="Bense V."/>
            <person name="Catcheside P."/>
            <person name="Chovatia M."/>
            <person name="Cooper J."/>
            <person name="Damon W."/>
            <person name="Desjardin D."/>
            <person name="Finy P."/>
            <person name="Geml J."/>
            <person name="Haridas S."/>
            <person name="Hughes K."/>
            <person name="Justo A."/>
            <person name="Karasinski D."/>
            <person name="Kautmanova I."/>
            <person name="Kiss B."/>
            <person name="Kocsube S."/>
            <person name="Kotiranta H."/>
            <person name="LaButti K.M."/>
            <person name="Lechner B.E."/>
            <person name="Liimatainen K."/>
            <person name="Lipzen A."/>
            <person name="Lukacs Z."/>
            <person name="Mihaltcheva S."/>
            <person name="Morgado L.N."/>
            <person name="Niskanen T."/>
            <person name="Noordeloos M.E."/>
            <person name="Ohm R.A."/>
            <person name="Ortiz-Santana B."/>
            <person name="Ovrebo C."/>
            <person name="Racz N."/>
            <person name="Riley R."/>
            <person name="Savchenko A."/>
            <person name="Shiryaev A."/>
            <person name="Soop K."/>
            <person name="Spirin V."/>
            <person name="Szebenyi C."/>
            <person name="Tomsovsky M."/>
            <person name="Tulloss R.E."/>
            <person name="Uehling J."/>
            <person name="Grigoriev I.V."/>
            <person name="Vagvolgyi C."/>
            <person name="Papp T."/>
            <person name="Martin F.M."/>
            <person name="Miettinen O."/>
            <person name="Hibbett D.S."/>
            <person name="Nagy L.G."/>
        </authorList>
    </citation>
    <scope>NUCLEOTIDE SEQUENCE [LARGE SCALE GENOMIC DNA]</scope>
    <source>
        <strain evidence="2 3">FP101781</strain>
    </source>
</reference>
<evidence type="ECO:0000313" key="2">
    <source>
        <dbReference type="EMBL" id="TEB32383.1"/>
    </source>
</evidence>
<accession>A0A4Y7TDY3</accession>
<dbReference type="EMBL" id="QPFP01000015">
    <property type="protein sequence ID" value="TEB32383.1"/>
    <property type="molecule type" value="Genomic_DNA"/>
</dbReference>
<protein>
    <submittedName>
        <fullName evidence="2">Uncharacterized protein</fullName>
    </submittedName>
</protein>
<evidence type="ECO:0000313" key="3">
    <source>
        <dbReference type="Proteomes" id="UP000298030"/>
    </source>
</evidence>
<organism evidence="2 3">
    <name type="scientific">Coprinellus micaceus</name>
    <name type="common">Glistening ink-cap mushroom</name>
    <name type="synonym">Coprinus micaceus</name>
    <dbReference type="NCBI Taxonomy" id="71717"/>
    <lineage>
        <taxon>Eukaryota</taxon>
        <taxon>Fungi</taxon>
        <taxon>Dikarya</taxon>
        <taxon>Basidiomycota</taxon>
        <taxon>Agaricomycotina</taxon>
        <taxon>Agaricomycetes</taxon>
        <taxon>Agaricomycetidae</taxon>
        <taxon>Agaricales</taxon>
        <taxon>Agaricineae</taxon>
        <taxon>Psathyrellaceae</taxon>
        <taxon>Coprinellus</taxon>
    </lineage>
</organism>
<keyword evidence="3" id="KW-1185">Reference proteome</keyword>